<evidence type="ECO:0008006" key="4">
    <source>
        <dbReference type="Google" id="ProtNLM"/>
    </source>
</evidence>
<dbReference type="Proteomes" id="UP000000739">
    <property type="component" value="Chromosome"/>
</dbReference>
<evidence type="ECO:0000313" key="2">
    <source>
        <dbReference type="EMBL" id="ACL05239.1"/>
    </source>
</evidence>
<dbReference type="RefSeq" id="WP_015948296.1">
    <property type="nucleotide sequence ID" value="NC_011768.1"/>
</dbReference>
<organism evidence="2 3">
    <name type="scientific">Desulfatibacillum aliphaticivorans</name>
    <dbReference type="NCBI Taxonomy" id="218208"/>
    <lineage>
        <taxon>Bacteria</taxon>
        <taxon>Pseudomonadati</taxon>
        <taxon>Thermodesulfobacteriota</taxon>
        <taxon>Desulfobacteria</taxon>
        <taxon>Desulfobacterales</taxon>
        <taxon>Desulfatibacillaceae</taxon>
        <taxon>Desulfatibacillum</taxon>
    </lineage>
</organism>
<evidence type="ECO:0000313" key="3">
    <source>
        <dbReference type="Proteomes" id="UP000000739"/>
    </source>
</evidence>
<dbReference type="HOGENOM" id="CLU_112375_0_1_7"/>
<protein>
    <recommendedName>
        <fullName evidence="4">DUF1320 domain-containing protein</fullName>
    </recommendedName>
</protein>
<proteinExistence type="predicted"/>
<feature type="compositionally biased region" description="Basic and acidic residues" evidence="1">
    <location>
        <begin position="126"/>
        <end position="142"/>
    </location>
</feature>
<reference evidence="2 3" key="1">
    <citation type="journal article" date="2012" name="Environ. Microbiol.">
        <title>The genome sequence of Desulfatibacillum alkenivorans AK-01: a blueprint for anaerobic alkane oxidation.</title>
        <authorList>
            <person name="Callaghan A.V."/>
            <person name="Morris B.E."/>
            <person name="Pereira I.A."/>
            <person name="McInerney M.J."/>
            <person name="Austin R.N."/>
            <person name="Groves J.T."/>
            <person name="Kukor J.J."/>
            <person name="Suflita J.M."/>
            <person name="Young L.Y."/>
            <person name="Zylstra G.J."/>
            <person name="Wawrik B."/>
        </authorList>
    </citation>
    <scope>NUCLEOTIDE SEQUENCE [LARGE SCALE GENOMIC DNA]</scope>
    <source>
        <strain evidence="2 3">AK-01</strain>
    </source>
</reference>
<dbReference type="InterPro" id="IPR009752">
    <property type="entry name" value="Phage_Mu_GpJ"/>
</dbReference>
<sequence length="142" mass="15297">MAYSTISDILVQLDEQTLIQLTDDAGLGAVNQSVVSAAIEDADSEIDSYCGSRYDVPLSTATGMIGKISVDIALHNLWSRRSQGPPDSVEKRYANAVRFLRDVSAGKVTLGANAPTEPESSGPRSTTDKADRIFTQDTLRDF</sequence>
<dbReference type="AlphaFoldDB" id="B8FC34"/>
<dbReference type="KEGG" id="dal:Dalk_3551"/>
<name>B8FC34_DESAL</name>
<dbReference type="eggNOG" id="COG4387">
    <property type="taxonomic scope" value="Bacteria"/>
</dbReference>
<evidence type="ECO:0000256" key="1">
    <source>
        <dbReference type="SAM" id="MobiDB-lite"/>
    </source>
</evidence>
<accession>B8FC34</accession>
<dbReference type="Pfam" id="PF07030">
    <property type="entry name" value="Phage_Mu_Gp36"/>
    <property type="match status" value="1"/>
</dbReference>
<dbReference type="EMBL" id="CP001322">
    <property type="protein sequence ID" value="ACL05239.1"/>
    <property type="molecule type" value="Genomic_DNA"/>
</dbReference>
<gene>
    <name evidence="2" type="ordered locus">Dalk_3551</name>
</gene>
<keyword evidence="3" id="KW-1185">Reference proteome</keyword>
<feature type="region of interest" description="Disordered" evidence="1">
    <location>
        <begin position="109"/>
        <end position="142"/>
    </location>
</feature>